<evidence type="ECO:0000313" key="1">
    <source>
        <dbReference type="EMBL" id="TBL78592.1"/>
    </source>
</evidence>
<gene>
    <name evidence="1" type="ORF">EYB31_13910</name>
</gene>
<organism evidence="1 2">
    <name type="scientific">Paenibacillus thalictri</name>
    <dbReference type="NCBI Taxonomy" id="2527873"/>
    <lineage>
        <taxon>Bacteria</taxon>
        <taxon>Bacillati</taxon>
        <taxon>Bacillota</taxon>
        <taxon>Bacilli</taxon>
        <taxon>Bacillales</taxon>
        <taxon>Paenibacillaceae</taxon>
        <taxon>Paenibacillus</taxon>
    </lineage>
</organism>
<sequence length="132" mass="14858">MEPECILVSAPTKAGERFICELLNRHLPVAAMTNSKAEAIRLKELGVKTIIIVDTMDQLAWKNPKFPVGQVYLFERSFTLCCRYIQICRSWTSKPICVVTDSDHARLVYKSLGAAFVVHSRSEDVSFLIPKG</sequence>
<protein>
    <submittedName>
        <fullName evidence="1">Uncharacterized protein</fullName>
    </submittedName>
</protein>
<accession>A0A4Q9DTA7</accession>
<reference evidence="1 2" key="1">
    <citation type="submission" date="2019-02" db="EMBL/GenBank/DDBJ databases">
        <title>Paenibacillus sp. nov., isolated from surface-sterilized tissue of Thalictrum simplex L.</title>
        <authorList>
            <person name="Tuo L."/>
        </authorList>
    </citation>
    <scope>NUCLEOTIDE SEQUENCE [LARGE SCALE GENOMIC DNA]</scope>
    <source>
        <strain evidence="1 2">N2SHLJ1</strain>
    </source>
</reference>
<dbReference type="AlphaFoldDB" id="A0A4Q9DTA7"/>
<keyword evidence="2" id="KW-1185">Reference proteome</keyword>
<proteinExistence type="predicted"/>
<dbReference type="RefSeq" id="WP_131013948.1">
    <property type="nucleotide sequence ID" value="NZ_SIRE01000009.1"/>
</dbReference>
<evidence type="ECO:0000313" key="2">
    <source>
        <dbReference type="Proteomes" id="UP000293142"/>
    </source>
</evidence>
<comment type="caution">
    <text evidence="1">The sequence shown here is derived from an EMBL/GenBank/DDBJ whole genome shotgun (WGS) entry which is preliminary data.</text>
</comment>
<dbReference type="OrthoDB" id="2614999at2"/>
<dbReference type="Proteomes" id="UP000293142">
    <property type="component" value="Unassembled WGS sequence"/>
</dbReference>
<name>A0A4Q9DTA7_9BACL</name>
<dbReference type="EMBL" id="SIRE01000009">
    <property type="protein sequence ID" value="TBL78592.1"/>
    <property type="molecule type" value="Genomic_DNA"/>
</dbReference>